<dbReference type="InterPro" id="IPR003658">
    <property type="entry name" value="Anti-sigma_ant"/>
</dbReference>
<evidence type="ECO:0000256" key="1">
    <source>
        <dbReference type="ARBA" id="ARBA00009013"/>
    </source>
</evidence>
<organism evidence="4 5">
    <name type="scientific">Nocardia pseudobrasiliensis</name>
    <dbReference type="NCBI Taxonomy" id="45979"/>
    <lineage>
        <taxon>Bacteria</taxon>
        <taxon>Bacillati</taxon>
        <taxon>Actinomycetota</taxon>
        <taxon>Actinomycetes</taxon>
        <taxon>Mycobacteriales</taxon>
        <taxon>Nocardiaceae</taxon>
        <taxon>Nocardia</taxon>
    </lineage>
</organism>
<dbReference type="EMBL" id="QQBC01000009">
    <property type="protein sequence ID" value="RDI63950.1"/>
    <property type="molecule type" value="Genomic_DNA"/>
</dbReference>
<dbReference type="AlphaFoldDB" id="A0A370I056"/>
<dbReference type="Pfam" id="PF01740">
    <property type="entry name" value="STAS"/>
    <property type="match status" value="1"/>
</dbReference>
<name>A0A370I056_9NOCA</name>
<sequence length="126" mass="13593">MCYEDQWRGFRIDTVPVDEAVVVSATGEVDIHTAPRLRKAVDDAVARRPAQLVVDLSGVEFFDSSGLNVLLHARRIVGELRVVAAYAARRPLEATGLSEVIPIFGSVEEALAADPSSSPRENGGHI</sequence>
<reference evidence="4 5" key="1">
    <citation type="submission" date="2018-07" db="EMBL/GenBank/DDBJ databases">
        <title>Genomic Encyclopedia of Type Strains, Phase IV (KMG-IV): sequencing the most valuable type-strain genomes for metagenomic binning, comparative biology and taxonomic classification.</title>
        <authorList>
            <person name="Goeker M."/>
        </authorList>
    </citation>
    <scope>NUCLEOTIDE SEQUENCE [LARGE SCALE GENOMIC DNA]</scope>
    <source>
        <strain evidence="4 5">DSM 44290</strain>
    </source>
</reference>
<dbReference type="STRING" id="1210086.GCA_001613105_05386"/>
<dbReference type="PANTHER" id="PTHR33495">
    <property type="entry name" value="ANTI-SIGMA FACTOR ANTAGONIST TM_1081-RELATED-RELATED"/>
    <property type="match status" value="1"/>
</dbReference>
<dbReference type="CDD" id="cd07043">
    <property type="entry name" value="STAS_anti-anti-sigma_factors"/>
    <property type="match status" value="1"/>
</dbReference>
<proteinExistence type="inferred from homology"/>
<dbReference type="InterPro" id="IPR036513">
    <property type="entry name" value="STAS_dom_sf"/>
</dbReference>
<dbReference type="GO" id="GO:0043856">
    <property type="term" value="F:anti-sigma factor antagonist activity"/>
    <property type="evidence" value="ECO:0007669"/>
    <property type="project" value="InterPro"/>
</dbReference>
<dbReference type="SUPFAM" id="SSF52091">
    <property type="entry name" value="SpoIIaa-like"/>
    <property type="match status" value="1"/>
</dbReference>
<evidence type="ECO:0000313" key="4">
    <source>
        <dbReference type="EMBL" id="RDI63950.1"/>
    </source>
</evidence>
<gene>
    <name evidence="4" type="ORF">DFR76_109290</name>
</gene>
<evidence type="ECO:0000313" key="5">
    <source>
        <dbReference type="Proteomes" id="UP000254869"/>
    </source>
</evidence>
<protein>
    <recommendedName>
        <fullName evidence="2">Anti-sigma factor antagonist</fullName>
    </recommendedName>
</protein>
<dbReference type="Proteomes" id="UP000254869">
    <property type="component" value="Unassembled WGS sequence"/>
</dbReference>
<dbReference type="InterPro" id="IPR002645">
    <property type="entry name" value="STAS_dom"/>
</dbReference>
<dbReference type="PANTHER" id="PTHR33495:SF2">
    <property type="entry name" value="ANTI-SIGMA FACTOR ANTAGONIST TM_1081-RELATED"/>
    <property type="match status" value="1"/>
</dbReference>
<comment type="caution">
    <text evidence="4">The sequence shown here is derived from an EMBL/GenBank/DDBJ whole genome shotgun (WGS) entry which is preliminary data.</text>
</comment>
<comment type="similarity">
    <text evidence="1 2">Belongs to the anti-sigma-factor antagonist family.</text>
</comment>
<dbReference type="Gene3D" id="3.30.750.24">
    <property type="entry name" value="STAS domain"/>
    <property type="match status" value="1"/>
</dbReference>
<keyword evidence="5" id="KW-1185">Reference proteome</keyword>
<dbReference type="RefSeq" id="WP_082876246.1">
    <property type="nucleotide sequence ID" value="NZ_QQBC01000009.1"/>
</dbReference>
<feature type="domain" description="STAS" evidence="3">
    <location>
        <begin position="10"/>
        <end position="114"/>
    </location>
</feature>
<accession>A0A370I056</accession>
<dbReference type="PROSITE" id="PS50801">
    <property type="entry name" value="STAS"/>
    <property type="match status" value="1"/>
</dbReference>
<evidence type="ECO:0000259" key="3">
    <source>
        <dbReference type="PROSITE" id="PS50801"/>
    </source>
</evidence>
<dbReference type="NCBIfam" id="TIGR00377">
    <property type="entry name" value="ant_ant_sig"/>
    <property type="match status" value="1"/>
</dbReference>
<evidence type="ECO:0000256" key="2">
    <source>
        <dbReference type="RuleBase" id="RU003749"/>
    </source>
</evidence>